<evidence type="ECO:0000313" key="5">
    <source>
        <dbReference type="Proteomes" id="UP001304515"/>
    </source>
</evidence>
<evidence type="ECO:0000313" key="3">
    <source>
        <dbReference type="EMBL" id="WNM17946.1"/>
    </source>
</evidence>
<proteinExistence type="inferred from homology"/>
<dbReference type="CDD" id="cd07814">
    <property type="entry name" value="SRPBCC_CalC_Aha1-like"/>
    <property type="match status" value="1"/>
</dbReference>
<protein>
    <submittedName>
        <fullName evidence="3">SRPBCC domain-containing protein</fullName>
    </submittedName>
</protein>
<reference evidence="3 5" key="1">
    <citation type="submission" date="2023-09" db="EMBL/GenBank/DDBJ databases">
        <title>Flavobacterium sp. a novel bacteria isolate from Pepper rhizosphere.</title>
        <authorList>
            <person name="Peng Y."/>
            <person name="Lee J."/>
        </authorList>
    </citation>
    <scope>NUCLEOTIDE SEQUENCE</scope>
    <source>
        <strain evidence="3">PMR2A8</strain>
        <strain evidence="4 5">PMTSA4</strain>
    </source>
</reference>
<dbReference type="RefSeq" id="WP_313321596.1">
    <property type="nucleotide sequence ID" value="NZ_CP134878.1"/>
</dbReference>
<keyword evidence="5" id="KW-1185">Reference proteome</keyword>
<dbReference type="KEGG" id="fcj:RN605_01260"/>
<dbReference type="Pfam" id="PF08327">
    <property type="entry name" value="AHSA1"/>
    <property type="match status" value="1"/>
</dbReference>
<dbReference type="EMBL" id="CP134878">
    <property type="protein sequence ID" value="WNM17946.1"/>
    <property type="molecule type" value="Genomic_DNA"/>
</dbReference>
<accession>A0AA96ETG2</accession>
<organism evidence="3">
    <name type="scientific">Flavobacterium capsici</name>
    <dbReference type="NCBI Taxonomy" id="3075618"/>
    <lineage>
        <taxon>Bacteria</taxon>
        <taxon>Pseudomonadati</taxon>
        <taxon>Bacteroidota</taxon>
        <taxon>Flavobacteriia</taxon>
        <taxon>Flavobacteriales</taxon>
        <taxon>Flavobacteriaceae</taxon>
        <taxon>Flavobacterium</taxon>
    </lineage>
</organism>
<dbReference type="EMBL" id="CP134890">
    <property type="protein sequence ID" value="WNM21998.1"/>
    <property type="molecule type" value="Genomic_DNA"/>
</dbReference>
<evidence type="ECO:0000259" key="2">
    <source>
        <dbReference type="Pfam" id="PF08327"/>
    </source>
</evidence>
<evidence type="ECO:0000256" key="1">
    <source>
        <dbReference type="ARBA" id="ARBA00006817"/>
    </source>
</evidence>
<gene>
    <name evidence="4" type="ORF">RN605_01260</name>
    <name evidence="3" type="ORF">RN608_07960</name>
</gene>
<dbReference type="Gene3D" id="3.30.530.20">
    <property type="match status" value="1"/>
</dbReference>
<name>A0AA96ETG2_9FLAO</name>
<evidence type="ECO:0000313" key="4">
    <source>
        <dbReference type="EMBL" id="WNM21998.1"/>
    </source>
</evidence>
<dbReference type="Proteomes" id="UP001304515">
    <property type="component" value="Chromosome"/>
</dbReference>
<dbReference type="SUPFAM" id="SSF55961">
    <property type="entry name" value="Bet v1-like"/>
    <property type="match status" value="1"/>
</dbReference>
<comment type="similarity">
    <text evidence="1">Belongs to the AHA1 family.</text>
</comment>
<accession>A0AA96F2W9</accession>
<dbReference type="InterPro" id="IPR023393">
    <property type="entry name" value="START-like_dom_sf"/>
</dbReference>
<feature type="domain" description="Activator of Hsp90 ATPase homologue 1/2-like C-terminal" evidence="2">
    <location>
        <begin position="25"/>
        <end position="159"/>
    </location>
</feature>
<dbReference type="InterPro" id="IPR013538">
    <property type="entry name" value="ASHA1/2-like_C"/>
</dbReference>
<sequence>MNNLLFDFKVDQSTGTVVVEREFDAALSLVWDAFTKQEILDQWWAPKPYESRTKAMEFKVGGRRFYAMVSPEGNEMWQLQEYKSITPKTNFKFFSVFADKDENPNLPGSDWDLNFSEQNGITKVSITIKNDSIERMQRMIEMGFKEGFTMTLTYLSELLSNLKK</sequence>
<dbReference type="AlphaFoldDB" id="A0AA96ETG2"/>